<dbReference type="Pfam" id="PF07147">
    <property type="entry name" value="PDCD9"/>
    <property type="match status" value="1"/>
</dbReference>
<dbReference type="Proteomes" id="UP001558652">
    <property type="component" value="Unassembled WGS sequence"/>
</dbReference>
<evidence type="ECO:0000256" key="5">
    <source>
        <dbReference type="ARBA" id="ARBA00023274"/>
    </source>
</evidence>
<dbReference type="InterPro" id="IPR052482">
    <property type="entry name" value="mtLSU_mL37"/>
</dbReference>
<comment type="caution">
    <text evidence="9">The sequence shown here is derived from an EMBL/GenBank/DDBJ whole genome shotgun (WGS) entry which is preliminary data.</text>
</comment>
<evidence type="ECO:0000256" key="6">
    <source>
        <dbReference type="ARBA" id="ARBA00037985"/>
    </source>
</evidence>
<accession>A0ABD0YA83</accession>
<reference evidence="9 10" key="1">
    <citation type="submission" date="2024-07" db="EMBL/GenBank/DDBJ databases">
        <title>Chromosome-level genome assembly of the water stick insect Ranatra chinensis (Heteroptera: Nepidae).</title>
        <authorList>
            <person name="Liu X."/>
        </authorList>
    </citation>
    <scope>NUCLEOTIDE SEQUENCE [LARGE SCALE GENOMIC DNA]</scope>
    <source>
        <strain evidence="9">Cailab_2021Rc</strain>
        <tissue evidence="9">Muscle</tissue>
    </source>
</reference>
<feature type="non-terminal residue" evidence="9">
    <location>
        <position position="1"/>
    </location>
</feature>
<protein>
    <recommendedName>
        <fullName evidence="7">Large ribosomal subunit protein mL37</fullName>
    </recommendedName>
    <alternativeName>
        <fullName evidence="8">39S ribosomal protein L37, mitochondrial</fullName>
    </alternativeName>
</protein>
<evidence type="ECO:0000256" key="7">
    <source>
        <dbReference type="ARBA" id="ARBA00039442"/>
    </source>
</evidence>
<dbReference type="EMBL" id="JBFDAA010000011">
    <property type="protein sequence ID" value="KAL1124261.1"/>
    <property type="molecule type" value="Genomic_DNA"/>
</dbReference>
<name>A0ABD0YA83_9HEMI</name>
<evidence type="ECO:0000256" key="1">
    <source>
        <dbReference type="ARBA" id="ARBA00004173"/>
    </source>
</evidence>
<dbReference type="PANTHER" id="PTHR15889">
    <property type="entry name" value="MITOCHONDRIAL RIBOSOMAL PROTEIN L37"/>
    <property type="match status" value="1"/>
</dbReference>
<gene>
    <name evidence="9" type="ORF">AAG570_002031</name>
</gene>
<evidence type="ECO:0000313" key="10">
    <source>
        <dbReference type="Proteomes" id="UP001558652"/>
    </source>
</evidence>
<dbReference type="GO" id="GO:0005840">
    <property type="term" value="C:ribosome"/>
    <property type="evidence" value="ECO:0007669"/>
    <property type="project" value="UniProtKB-KW"/>
</dbReference>
<organism evidence="9 10">
    <name type="scientific">Ranatra chinensis</name>
    <dbReference type="NCBI Taxonomy" id="642074"/>
    <lineage>
        <taxon>Eukaryota</taxon>
        <taxon>Metazoa</taxon>
        <taxon>Ecdysozoa</taxon>
        <taxon>Arthropoda</taxon>
        <taxon>Hexapoda</taxon>
        <taxon>Insecta</taxon>
        <taxon>Pterygota</taxon>
        <taxon>Neoptera</taxon>
        <taxon>Paraneoptera</taxon>
        <taxon>Hemiptera</taxon>
        <taxon>Heteroptera</taxon>
        <taxon>Panheteroptera</taxon>
        <taxon>Nepomorpha</taxon>
        <taxon>Nepidae</taxon>
        <taxon>Ranatrinae</taxon>
        <taxon>Ranatra</taxon>
    </lineage>
</organism>
<proteinExistence type="inferred from homology"/>
<keyword evidence="3" id="KW-0689">Ribosomal protein</keyword>
<keyword evidence="4" id="KW-0496">Mitochondrion</keyword>
<dbReference type="GO" id="GO:1990904">
    <property type="term" value="C:ribonucleoprotein complex"/>
    <property type="evidence" value="ECO:0007669"/>
    <property type="project" value="UniProtKB-KW"/>
</dbReference>
<dbReference type="AlphaFoldDB" id="A0ABD0YA83"/>
<keyword evidence="5" id="KW-0687">Ribonucleoprotein</keyword>
<evidence type="ECO:0000256" key="4">
    <source>
        <dbReference type="ARBA" id="ARBA00023128"/>
    </source>
</evidence>
<dbReference type="InterPro" id="IPR010793">
    <property type="entry name" value="Ribosomal_mL37/mL65"/>
</dbReference>
<comment type="similarity">
    <text evidence="6">Belongs to the mitochondrion-specific ribosomal protein mL37 family.</text>
</comment>
<evidence type="ECO:0000256" key="2">
    <source>
        <dbReference type="ARBA" id="ARBA00022946"/>
    </source>
</evidence>
<dbReference type="PANTHER" id="PTHR15889:SF2">
    <property type="entry name" value="LARGE RIBOSOMAL SUBUNIT PROTEIN ML37"/>
    <property type="match status" value="1"/>
</dbReference>
<keyword evidence="2" id="KW-0809">Transit peptide</keyword>
<dbReference type="GO" id="GO:0005739">
    <property type="term" value="C:mitochondrion"/>
    <property type="evidence" value="ECO:0007669"/>
    <property type="project" value="UniProtKB-SubCell"/>
</dbReference>
<sequence>RIIKSSLLYDAYQEKLPKRTDPERPAWVFPRDYGITDRRRNLLLCNRLVELCHVSNPSLASRRLTLNDVPFQVFLTRQEGELQVLMSLRADLLVTSGTGLPAQASPTETFELPLPDMGPLLSHVSMVKKSVTKPEDIFQAIPAKKDCVHTALVHYNDTEVANIYETEVTESQVIGRSLMKCFTFAAAQAKYNYGNDVVNPPKPVVVQCIHTDGRLFHFSVFQLNTLKEPGNDGVRNIFWSIPRIPLYETCAYVGGKPLLEGYNPDVFRYLAAFYNNV</sequence>
<evidence type="ECO:0000256" key="3">
    <source>
        <dbReference type="ARBA" id="ARBA00022980"/>
    </source>
</evidence>
<comment type="subcellular location">
    <subcellularLocation>
        <location evidence="1">Mitochondrion</location>
    </subcellularLocation>
</comment>
<evidence type="ECO:0000256" key="8">
    <source>
        <dbReference type="ARBA" id="ARBA00041617"/>
    </source>
</evidence>
<keyword evidence="10" id="KW-1185">Reference proteome</keyword>
<evidence type="ECO:0000313" key="9">
    <source>
        <dbReference type="EMBL" id="KAL1124261.1"/>
    </source>
</evidence>